<keyword evidence="1" id="KW-0472">Membrane</keyword>
<accession>A0A518FZ90</accession>
<dbReference type="AlphaFoldDB" id="A0A518FZ90"/>
<keyword evidence="1" id="KW-1133">Transmembrane helix</keyword>
<evidence type="ECO:0000313" key="3">
    <source>
        <dbReference type="Proteomes" id="UP000320839"/>
    </source>
</evidence>
<name>A0A518FZ90_9PLAN</name>
<proteinExistence type="predicted"/>
<sequence length="89" mass="10140">MKVSPKIRFTVVICLLSLAFIFLTRPGENRAPLSSFADHPLWFLGSFLVQPAFCVELVRQQYFGFFAFLALAIKVTFFVNNVCTYLNTP</sequence>
<reference evidence="2 3" key="1">
    <citation type="submission" date="2019-02" db="EMBL/GenBank/DDBJ databases">
        <title>Deep-cultivation of Planctomycetes and their phenomic and genomic characterization uncovers novel biology.</title>
        <authorList>
            <person name="Wiegand S."/>
            <person name="Jogler M."/>
            <person name="Boedeker C."/>
            <person name="Pinto D."/>
            <person name="Vollmers J."/>
            <person name="Rivas-Marin E."/>
            <person name="Kohn T."/>
            <person name="Peeters S.H."/>
            <person name="Heuer A."/>
            <person name="Rast P."/>
            <person name="Oberbeckmann S."/>
            <person name="Bunk B."/>
            <person name="Jeske O."/>
            <person name="Meyerdierks A."/>
            <person name="Storesund J.E."/>
            <person name="Kallscheuer N."/>
            <person name="Luecker S."/>
            <person name="Lage O.M."/>
            <person name="Pohl T."/>
            <person name="Merkel B.J."/>
            <person name="Hornburger P."/>
            <person name="Mueller R.-W."/>
            <person name="Bruemmer F."/>
            <person name="Labrenz M."/>
            <person name="Spormann A.M."/>
            <person name="Op den Camp H."/>
            <person name="Overmann J."/>
            <person name="Amann R."/>
            <person name="Jetten M.S.M."/>
            <person name="Mascher T."/>
            <person name="Medema M.H."/>
            <person name="Devos D.P."/>
            <person name="Kaster A.-K."/>
            <person name="Ovreas L."/>
            <person name="Rohde M."/>
            <person name="Galperin M.Y."/>
            <person name="Jogler C."/>
        </authorList>
    </citation>
    <scope>NUCLEOTIDE SEQUENCE [LARGE SCALE GENOMIC DNA]</scope>
    <source>
        <strain evidence="2 3">Pan153</strain>
    </source>
</reference>
<evidence type="ECO:0000256" key="1">
    <source>
        <dbReference type="SAM" id="Phobius"/>
    </source>
</evidence>
<dbReference type="EMBL" id="CP036317">
    <property type="protein sequence ID" value="QDV21651.1"/>
    <property type="molecule type" value="Genomic_DNA"/>
</dbReference>
<evidence type="ECO:0000313" key="2">
    <source>
        <dbReference type="EMBL" id="QDV21651.1"/>
    </source>
</evidence>
<keyword evidence="1" id="KW-0812">Transmembrane</keyword>
<dbReference type="Proteomes" id="UP000320839">
    <property type="component" value="Chromosome"/>
</dbReference>
<gene>
    <name evidence="2" type="ORF">Pan153_63410</name>
</gene>
<feature type="transmembrane region" description="Helical" evidence="1">
    <location>
        <begin position="40"/>
        <end position="58"/>
    </location>
</feature>
<feature type="transmembrane region" description="Helical" evidence="1">
    <location>
        <begin position="65"/>
        <end position="87"/>
    </location>
</feature>
<organism evidence="2 3">
    <name type="scientific">Gimesia panareensis</name>
    <dbReference type="NCBI Taxonomy" id="2527978"/>
    <lineage>
        <taxon>Bacteria</taxon>
        <taxon>Pseudomonadati</taxon>
        <taxon>Planctomycetota</taxon>
        <taxon>Planctomycetia</taxon>
        <taxon>Planctomycetales</taxon>
        <taxon>Planctomycetaceae</taxon>
        <taxon>Gimesia</taxon>
    </lineage>
</organism>
<protein>
    <submittedName>
        <fullName evidence="2">Uncharacterized protein</fullName>
    </submittedName>
</protein>